<accession>A0A9W7XA45</accession>
<organism evidence="2 3">
    <name type="scientific">Paspalum vaginatum</name>
    <name type="common">seashore paspalum</name>
    <dbReference type="NCBI Taxonomy" id="158149"/>
    <lineage>
        <taxon>Eukaryota</taxon>
        <taxon>Viridiplantae</taxon>
        <taxon>Streptophyta</taxon>
        <taxon>Embryophyta</taxon>
        <taxon>Tracheophyta</taxon>
        <taxon>Spermatophyta</taxon>
        <taxon>Magnoliopsida</taxon>
        <taxon>Liliopsida</taxon>
        <taxon>Poales</taxon>
        <taxon>Poaceae</taxon>
        <taxon>PACMAD clade</taxon>
        <taxon>Panicoideae</taxon>
        <taxon>Andropogonodae</taxon>
        <taxon>Paspaleae</taxon>
        <taxon>Paspalinae</taxon>
        <taxon>Paspalum</taxon>
    </lineage>
</organism>
<feature type="region of interest" description="Disordered" evidence="1">
    <location>
        <begin position="155"/>
        <end position="221"/>
    </location>
</feature>
<comment type="caution">
    <text evidence="2">The sequence shown here is derived from an EMBL/GenBank/DDBJ whole genome shotgun (WGS) entry which is preliminary data.</text>
</comment>
<evidence type="ECO:0000313" key="3">
    <source>
        <dbReference type="Proteomes" id="UP001164776"/>
    </source>
</evidence>
<name>A0A9W7XA45_9POAL</name>
<evidence type="ECO:0000313" key="2">
    <source>
        <dbReference type="EMBL" id="KAJ1254882.1"/>
    </source>
</evidence>
<evidence type="ECO:0000256" key="1">
    <source>
        <dbReference type="SAM" id="MobiDB-lite"/>
    </source>
</evidence>
<dbReference type="EMBL" id="MU629870">
    <property type="protein sequence ID" value="KAJ1254882.1"/>
    <property type="molecule type" value="Genomic_DNA"/>
</dbReference>
<sequence>MEKGAHGGIGLRDLGESVEGALPPVLANCCLSLLGQGVAAREGHASLTPTNAREGRAGPQRHGAAANEGLASHGGGVRERVGTMATARGNGMHQTPWPLRESEPASRGMPEVAHQMAWPRREAKGAMAAAHQTPWSRCGRGTPARGVAERLRARAALAPREREAPWPRRGGAGRTGRHGGHSGSSSGWRATSPALAAGEGEEAGGATRRKEEALPRAGGGR</sequence>
<keyword evidence="3" id="KW-1185">Reference proteome</keyword>
<dbReference type="Proteomes" id="UP001164776">
    <property type="component" value="Unassembled WGS sequence"/>
</dbReference>
<gene>
    <name evidence="2" type="ORF">BS78_K314900</name>
</gene>
<feature type="region of interest" description="Disordered" evidence="1">
    <location>
        <begin position="46"/>
        <end position="76"/>
    </location>
</feature>
<protein>
    <submittedName>
        <fullName evidence="2">Uncharacterized protein</fullName>
    </submittedName>
</protein>
<proteinExistence type="predicted"/>
<reference evidence="2 3" key="1">
    <citation type="submission" date="2022-10" db="EMBL/GenBank/DDBJ databases">
        <title>WGS assembly of Paspalum vaginatum 540-79.</title>
        <authorList>
            <person name="Sun G."/>
            <person name="Wase N."/>
            <person name="Shu S."/>
            <person name="Jenkins J."/>
            <person name="Zhou B."/>
            <person name="Torres-Rodriguez J."/>
            <person name="Chen C."/>
            <person name="Sandor L."/>
            <person name="Plott C."/>
            <person name="Yoshinga Y."/>
            <person name="Daum C."/>
            <person name="Qi P."/>
            <person name="Barry K."/>
            <person name="Lipzen A."/>
            <person name="Berry L."/>
            <person name="Pedersen C."/>
            <person name="Gottilla T."/>
            <person name="Foltz A."/>
            <person name="Yu H."/>
            <person name="O'Malley R."/>
            <person name="Zhang C."/>
            <person name="Devos K."/>
            <person name="Sigmon B."/>
            <person name="Yu B."/>
            <person name="Obata T."/>
            <person name="Schmutz J."/>
            <person name="Schnable J."/>
        </authorList>
    </citation>
    <scope>NUCLEOTIDE SEQUENCE [LARGE SCALE GENOMIC DNA]</scope>
    <source>
        <strain evidence="3">cv. 540-79</strain>
    </source>
</reference>
<dbReference type="AlphaFoldDB" id="A0A9W7XA45"/>